<dbReference type="PROSITE" id="PS01081">
    <property type="entry name" value="HTH_TETR_1"/>
    <property type="match status" value="1"/>
</dbReference>
<keyword evidence="1" id="KW-0805">Transcription regulation</keyword>
<dbReference type="InterPro" id="IPR011075">
    <property type="entry name" value="TetR_C"/>
</dbReference>
<proteinExistence type="predicted"/>
<dbReference type="SUPFAM" id="SSF48498">
    <property type="entry name" value="Tetracyclin repressor-like, C-terminal domain"/>
    <property type="match status" value="1"/>
</dbReference>
<dbReference type="PROSITE" id="PS50977">
    <property type="entry name" value="HTH_TETR_2"/>
    <property type="match status" value="1"/>
</dbReference>
<dbReference type="Gene3D" id="1.10.357.10">
    <property type="entry name" value="Tetracycline Repressor, domain 2"/>
    <property type="match status" value="1"/>
</dbReference>
<evidence type="ECO:0000313" key="6">
    <source>
        <dbReference type="EMBL" id="NYE35084.1"/>
    </source>
</evidence>
<keyword evidence="7" id="KW-1185">Reference proteome</keyword>
<dbReference type="GO" id="GO:0003700">
    <property type="term" value="F:DNA-binding transcription factor activity"/>
    <property type="evidence" value="ECO:0007669"/>
    <property type="project" value="TreeGrafter"/>
</dbReference>
<protein>
    <submittedName>
        <fullName evidence="6">AcrR family transcriptional regulator</fullName>
    </submittedName>
</protein>
<dbReference type="InterPro" id="IPR036271">
    <property type="entry name" value="Tet_transcr_reg_TetR-rel_C_sf"/>
</dbReference>
<keyword evidence="2 4" id="KW-0238">DNA-binding</keyword>
<dbReference type="InterPro" id="IPR009057">
    <property type="entry name" value="Homeodomain-like_sf"/>
</dbReference>
<evidence type="ECO:0000313" key="7">
    <source>
        <dbReference type="Proteomes" id="UP000549911"/>
    </source>
</evidence>
<evidence type="ECO:0000256" key="4">
    <source>
        <dbReference type="PROSITE-ProRule" id="PRU00335"/>
    </source>
</evidence>
<comment type="caution">
    <text evidence="6">The sequence shown here is derived from an EMBL/GenBank/DDBJ whole genome shotgun (WGS) entry which is preliminary data.</text>
</comment>
<dbReference type="AlphaFoldDB" id="A0A7Y9KQ11"/>
<dbReference type="PRINTS" id="PR00455">
    <property type="entry name" value="HTHTETR"/>
</dbReference>
<evidence type="ECO:0000256" key="3">
    <source>
        <dbReference type="ARBA" id="ARBA00023163"/>
    </source>
</evidence>
<name>A0A7Y9KQ11_9ACTN</name>
<dbReference type="Pfam" id="PF00440">
    <property type="entry name" value="TetR_N"/>
    <property type="match status" value="1"/>
</dbReference>
<evidence type="ECO:0000259" key="5">
    <source>
        <dbReference type="PROSITE" id="PS50977"/>
    </source>
</evidence>
<dbReference type="GO" id="GO:0000976">
    <property type="term" value="F:transcription cis-regulatory region binding"/>
    <property type="evidence" value="ECO:0007669"/>
    <property type="project" value="TreeGrafter"/>
</dbReference>
<dbReference type="Gene3D" id="1.10.10.60">
    <property type="entry name" value="Homeodomain-like"/>
    <property type="match status" value="1"/>
</dbReference>
<dbReference type="InterPro" id="IPR001647">
    <property type="entry name" value="HTH_TetR"/>
</dbReference>
<dbReference type="InterPro" id="IPR050109">
    <property type="entry name" value="HTH-type_TetR-like_transc_reg"/>
</dbReference>
<evidence type="ECO:0000256" key="2">
    <source>
        <dbReference type="ARBA" id="ARBA00023125"/>
    </source>
</evidence>
<evidence type="ECO:0000256" key="1">
    <source>
        <dbReference type="ARBA" id="ARBA00023015"/>
    </source>
</evidence>
<feature type="DNA-binding region" description="H-T-H motif" evidence="4">
    <location>
        <begin position="37"/>
        <end position="56"/>
    </location>
</feature>
<feature type="domain" description="HTH tetR-type" evidence="5">
    <location>
        <begin position="14"/>
        <end position="74"/>
    </location>
</feature>
<dbReference type="SUPFAM" id="SSF46689">
    <property type="entry name" value="Homeodomain-like"/>
    <property type="match status" value="1"/>
</dbReference>
<dbReference type="Proteomes" id="UP000549911">
    <property type="component" value="Unassembled WGS sequence"/>
</dbReference>
<dbReference type="InterPro" id="IPR023772">
    <property type="entry name" value="DNA-bd_HTH_TetR-type_CS"/>
</dbReference>
<accession>A0A7Y9KQ11</accession>
<sequence>MTPSETGVRPRVEGEREQEILGATLDVLAELGYDLLTMDAVAARAKASKATLYRRWRGKPELVVAAVRHHHATTATVPDTGTLRGDLVAAYCGSGGIDDPQAQAVLAAVVTAMGRDPEFAEVYRRDFIGPKIAASRTIYERARERGEVHPDVDLAILAPSLAGIVLHRAFLLGEPVTPALVGRVLDEVILPAALHGPHHPTTGTTTSKETP</sequence>
<gene>
    <name evidence="6" type="ORF">F4692_000188</name>
</gene>
<keyword evidence="3" id="KW-0804">Transcription</keyword>
<organism evidence="6 7">
    <name type="scientific">Nocardioides cavernae</name>
    <dbReference type="NCBI Taxonomy" id="1921566"/>
    <lineage>
        <taxon>Bacteria</taxon>
        <taxon>Bacillati</taxon>
        <taxon>Actinomycetota</taxon>
        <taxon>Actinomycetes</taxon>
        <taxon>Propionibacteriales</taxon>
        <taxon>Nocardioidaceae</taxon>
        <taxon>Nocardioides</taxon>
    </lineage>
</organism>
<dbReference type="RefSeq" id="WP_308645096.1">
    <property type="nucleotide sequence ID" value="NZ_JACCBW010000001.1"/>
</dbReference>
<reference evidence="6 7" key="2">
    <citation type="submission" date="2020-08" db="EMBL/GenBank/DDBJ databases">
        <title>The Agave Microbiome: Exploring the role of microbial communities in plant adaptations to desert environments.</title>
        <authorList>
            <person name="Partida-Martinez L.P."/>
        </authorList>
    </citation>
    <scope>NUCLEOTIDE SEQUENCE [LARGE SCALE GENOMIC DNA]</scope>
    <source>
        <strain evidence="6 7">AT2.17</strain>
    </source>
</reference>
<dbReference type="PANTHER" id="PTHR30055">
    <property type="entry name" value="HTH-TYPE TRANSCRIPTIONAL REGULATOR RUTR"/>
    <property type="match status" value="1"/>
</dbReference>
<dbReference type="Pfam" id="PF16859">
    <property type="entry name" value="TetR_C_11"/>
    <property type="match status" value="1"/>
</dbReference>
<reference evidence="6 7" key="1">
    <citation type="submission" date="2020-07" db="EMBL/GenBank/DDBJ databases">
        <authorList>
            <person name="Partida-Martinez L."/>
            <person name="Huntemann M."/>
            <person name="Clum A."/>
            <person name="Wang J."/>
            <person name="Palaniappan K."/>
            <person name="Ritter S."/>
            <person name="Chen I.-M."/>
            <person name="Stamatis D."/>
            <person name="Reddy T."/>
            <person name="O'Malley R."/>
            <person name="Daum C."/>
            <person name="Shapiro N."/>
            <person name="Ivanova N."/>
            <person name="Kyrpides N."/>
            <person name="Woyke T."/>
        </authorList>
    </citation>
    <scope>NUCLEOTIDE SEQUENCE [LARGE SCALE GENOMIC DNA]</scope>
    <source>
        <strain evidence="6 7">AT2.17</strain>
    </source>
</reference>
<dbReference type="EMBL" id="JACCBW010000001">
    <property type="protein sequence ID" value="NYE35084.1"/>
    <property type="molecule type" value="Genomic_DNA"/>
</dbReference>
<dbReference type="PANTHER" id="PTHR30055:SF149">
    <property type="entry name" value="TETR-FAMILY TRANSCRIPTIONAL REGULATOR"/>
    <property type="match status" value="1"/>
</dbReference>